<dbReference type="Proteomes" id="UP000323521">
    <property type="component" value="Chromosome"/>
</dbReference>
<evidence type="ECO:0000256" key="1">
    <source>
        <dbReference type="ARBA" id="ARBA00022630"/>
    </source>
</evidence>
<dbReference type="RefSeq" id="WP_148132860.1">
    <property type="nucleotide sequence ID" value="NZ_CP017634.1"/>
</dbReference>
<protein>
    <submittedName>
        <fullName evidence="4">FMN reductase</fullName>
    </submittedName>
</protein>
<sequence length="351" mass="38858">MAPYYLVAPGKISPALDRMIQGILSAAGIPAAIIKKNRDLPDLTEKKIVFAVQLDQIGENPGISGILSALYARGNHSLAGASAILLIASPNELYTKSYAQNLIFLTNRLGCSFLGHPLVEVTQGYRNLRTWQKALDLPLEQIALELCKRQGIRFINDKPALIEHPRILALHASSRKTSNTVMLWDEIKKYLDGYTTEELNVEKGMVLDCRGCAYTECLHYSQQNSCFYGGVVVKEIFPAIERANAIIWICPNYNDAISANLMAVINRMTALYRKKNFYHKVLFAIIVSGNSGSDAVAKQLIGALNINKGFRLPPNFSVMATANDPGDIKKTLDLEEMAKLFAQSLLKEIRV</sequence>
<evidence type="ECO:0000259" key="3">
    <source>
        <dbReference type="Pfam" id="PF03358"/>
    </source>
</evidence>
<keyword evidence="1" id="KW-0285">Flavoprotein</keyword>
<dbReference type="InterPro" id="IPR029039">
    <property type="entry name" value="Flavoprotein-like_sf"/>
</dbReference>
<dbReference type="InterPro" id="IPR051796">
    <property type="entry name" value="ISF_SsuE-like"/>
</dbReference>
<keyword evidence="2" id="KW-0288">FMN</keyword>
<organism evidence="4 5">
    <name type="scientific">Formimonas warabiya</name>
    <dbReference type="NCBI Taxonomy" id="1761012"/>
    <lineage>
        <taxon>Bacteria</taxon>
        <taxon>Bacillati</taxon>
        <taxon>Bacillota</taxon>
        <taxon>Clostridia</taxon>
        <taxon>Eubacteriales</taxon>
        <taxon>Peptococcaceae</taxon>
        <taxon>Candidatus Formimonas</taxon>
    </lineage>
</organism>
<evidence type="ECO:0000256" key="2">
    <source>
        <dbReference type="ARBA" id="ARBA00022643"/>
    </source>
</evidence>
<evidence type="ECO:0000313" key="5">
    <source>
        <dbReference type="Proteomes" id="UP000323521"/>
    </source>
</evidence>
<dbReference type="PANTHER" id="PTHR43278:SF4">
    <property type="entry name" value="NAD(P)H-DEPENDENT FMN-CONTAINING OXIDOREDUCTASE YWQN-RELATED"/>
    <property type="match status" value="1"/>
</dbReference>
<name>A0A3G1KMM6_FORW1</name>
<reference evidence="4 5" key="1">
    <citation type="submission" date="2016-10" db="EMBL/GenBank/DDBJ databases">
        <title>Complete Genome Sequence of Peptococcaceae strain DCMF.</title>
        <authorList>
            <person name="Edwards R.J."/>
            <person name="Holland S.I."/>
            <person name="Deshpande N.P."/>
            <person name="Wong Y.K."/>
            <person name="Ertan H."/>
            <person name="Manefield M."/>
            <person name="Russell T.L."/>
            <person name="Lee M.J."/>
        </authorList>
    </citation>
    <scope>NUCLEOTIDE SEQUENCE [LARGE SCALE GENOMIC DNA]</scope>
    <source>
        <strain evidence="4 5">DCMF</strain>
    </source>
</reference>
<dbReference type="SUPFAM" id="SSF52218">
    <property type="entry name" value="Flavoproteins"/>
    <property type="match status" value="1"/>
</dbReference>
<gene>
    <name evidence="4" type="ORF">DCMF_01845</name>
</gene>
<dbReference type="Gene3D" id="3.40.50.360">
    <property type="match status" value="1"/>
</dbReference>
<accession>A0A3G1KMM6</accession>
<dbReference type="KEGG" id="fwa:DCMF_01845"/>
<dbReference type="AlphaFoldDB" id="A0A3G1KMM6"/>
<keyword evidence="5" id="KW-1185">Reference proteome</keyword>
<dbReference type="EMBL" id="CP017634">
    <property type="protein sequence ID" value="ATW23699.1"/>
    <property type="molecule type" value="Genomic_DNA"/>
</dbReference>
<feature type="domain" description="NADPH-dependent FMN reductase-like" evidence="3">
    <location>
        <begin position="165"/>
        <end position="322"/>
    </location>
</feature>
<dbReference type="OrthoDB" id="1705236at2"/>
<dbReference type="InterPro" id="IPR005025">
    <property type="entry name" value="FMN_Rdtase-like_dom"/>
</dbReference>
<proteinExistence type="predicted"/>
<evidence type="ECO:0000313" key="4">
    <source>
        <dbReference type="EMBL" id="ATW23699.1"/>
    </source>
</evidence>
<dbReference type="PANTHER" id="PTHR43278">
    <property type="entry name" value="NAD(P)H-DEPENDENT FMN-CONTAINING OXIDOREDUCTASE YWQN-RELATED"/>
    <property type="match status" value="1"/>
</dbReference>
<dbReference type="GO" id="GO:0016491">
    <property type="term" value="F:oxidoreductase activity"/>
    <property type="evidence" value="ECO:0007669"/>
    <property type="project" value="InterPro"/>
</dbReference>
<dbReference type="Pfam" id="PF03358">
    <property type="entry name" value="FMN_red"/>
    <property type="match status" value="1"/>
</dbReference>